<gene>
    <name evidence="1" type="ORF">SAMN05444412_10663</name>
</gene>
<accession>A0A1H3QGP4</accession>
<protein>
    <recommendedName>
        <fullName evidence="3">DUF4221 domain-containing protein</fullName>
    </recommendedName>
</protein>
<comment type="caution">
    <text evidence="1">The sequence shown here is derived from an EMBL/GenBank/DDBJ whole genome shotgun (WGS) entry which is preliminary data.</text>
</comment>
<evidence type="ECO:0008006" key="3">
    <source>
        <dbReference type="Google" id="ProtNLM"/>
    </source>
</evidence>
<dbReference type="EMBL" id="FNQC01000006">
    <property type="protein sequence ID" value="SDZ12175.1"/>
    <property type="molecule type" value="Genomic_DNA"/>
</dbReference>
<dbReference type="PROSITE" id="PS51257">
    <property type="entry name" value="PROKAR_LIPOPROTEIN"/>
    <property type="match status" value="1"/>
</dbReference>
<reference evidence="1 2" key="1">
    <citation type="submission" date="2016-10" db="EMBL/GenBank/DDBJ databases">
        <authorList>
            <person name="Varghese N."/>
            <person name="Submissions S."/>
        </authorList>
    </citation>
    <scope>NUCLEOTIDE SEQUENCE [LARGE SCALE GENOMIC DNA]</scope>
    <source>
        <strain evidence="1 2">DSM 17997</strain>
    </source>
</reference>
<proteinExistence type="predicted"/>
<dbReference type="Proteomes" id="UP000199663">
    <property type="component" value="Unassembled WGS sequence"/>
</dbReference>
<name>A0A1H3QGP4_9BACT</name>
<sequence length="389" mass="44946">MSFFMKNVFSPAILACILISCTSNKLEDSDRVAHQGPALELAGSMMLHLDEYSTYEFFSHQVVNENGRELLCVLNKQNKSFDTYDLESGNLSKRFPIPSEGPYGISDPYAFLMAGRDSIFVFNQNSFKNTQLLNNEGALQASLTPDNMMTYKYGLNHYSLPNISSQLVGNKIYYGVVGFFDTSDPENFQNDMKLSGVYDLGTNHLEEMESFTFPKSYTNKGWSTYHAMFSWIKNNENDWVVSFHASDSLFVYDLDFQLKKSFSAKSQYVKEILPMKRNLDSEEHLRHAVQSGQYRRLLYDGYRACYYRIVVHPREFNQNEDKNSIAFNRSPFSIIKLNADMEVVSETRFQGSIYSIFTAFVSERGLCIPRTNYWNNEIEEEKIQIDIFI</sequence>
<evidence type="ECO:0000313" key="2">
    <source>
        <dbReference type="Proteomes" id="UP000199663"/>
    </source>
</evidence>
<dbReference type="Pfam" id="PF13970">
    <property type="entry name" value="DUF4221"/>
    <property type="match status" value="1"/>
</dbReference>
<keyword evidence="2" id="KW-1185">Reference proteome</keyword>
<evidence type="ECO:0000313" key="1">
    <source>
        <dbReference type="EMBL" id="SDZ12175.1"/>
    </source>
</evidence>
<dbReference type="InterPro" id="IPR025316">
    <property type="entry name" value="DUF4221"/>
</dbReference>
<organism evidence="1 2">
    <name type="scientific">Rhodonellum ikkaensis</name>
    <dbReference type="NCBI Taxonomy" id="336829"/>
    <lineage>
        <taxon>Bacteria</taxon>
        <taxon>Pseudomonadati</taxon>
        <taxon>Bacteroidota</taxon>
        <taxon>Cytophagia</taxon>
        <taxon>Cytophagales</taxon>
        <taxon>Cytophagaceae</taxon>
        <taxon>Rhodonellum</taxon>
    </lineage>
</organism>